<dbReference type="AlphaFoldDB" id="A0A418X823"/>
<sequence length="72" mass="8193">MHTPATVRKTLRGIGRMRVRPRQKATALLFEPPRLSRRLQLLRGWSLRESRGGSLQRQGHPVDEAVLKALSP</sequence>
<evidence type="ECO:0000256" key="1">
    <source>
        <dbReference type="SAM" id="MobiDB-lite"/>
    </source>
</evidence>
<evidence type="ECO:0000313" key="2">
    <source>
        <dbReference type="EMBL" id="RJG08646.1"/>
    </source>
</evidence>
<protein>
    <submittedName>
        <fullName evidence="2">Uncharacterized protein</fullName>
    </submittedName>
</protein>
<keyword evidence="3" id="KW-1185">Reference proteome</keyword>
<name>A0A418X823_9PSED</name>
<proteinExistence type="predicted"/>
<organism evidence="2 3">
    <name type="scientific">Pseudomonas cavernicola</name>
    <dbReference type="NCBI Taxonomy" id="2320866"/>
    <lineage>
        <taxon>Bacteria</taxon>
        <taxon>Pseudomonadati</taxon>
        <taxon>Pseudomonadota</taxon>
        <taxon>Gammaproteobacteria</taxon>
        <taxon>Pseudomonadales</taxon>
        <taxon>Pseudomonadaceae</taxon>
        <taxon>Pseudomonas</taxon>
    </lineage>
</organism>
<reference evidence="2 3" key="1">
    <citation type="submission" date="2018-09" db="EMBL/GenBank/DDBJ databases">
        <authorList>
            <person name="Zhu H."/>
        </authorList>
    </citation>
    <scope>NUCLEOTIDE SEQUENCE [LARGE SCALE GENOMIC DNA]</scope>
    <source>
        <strain evidence="2 3">K1S02-6</strain>
    </source>
</reference>
<dbReference type="Proteomes" id="UP000284021">
    <property type="component" value="Unassembled WGS sequence"/>
</dbReference>
<comment type="caution">
    <text evidence="2">The sequence shown here is derived from an EMBL/GenBank/DDBJ whole genome shotgun (WGS) entry which is preliminary data.</text>
</comment>
<evidence type="ECO:0000313" key="3">
    <source>
        <dbReference type="Proteomes" id="UP000284021"/>
    </source>
</evidence>
<dbReference type="EMBL" id="QYUR01000008">
    <property type="protein sequence ID" value="RJG08646.1"/>
    <property type="molecule type" value="Genomic_DNA"/>
</dbReference>
<feature type="region of interest" description="Disordered" evidence="1">
    <location>
        <begin position="50"/>
        <end position="72"/>
    </location>
</feature>
<gene>
    <name evidence="2" type="ORF">D3879_22390</name>
</gene>
<accession>A0A418X823</accession>